<dbReference type="AlphaFoldDB" id="A0A6N3E7Y1"/>
<name>A0A6N3E7Y1_9FIRM</name>
<dbReference type="NCBIfam" id="NF033547">
    <property type="entry name" value="transpos_IS1595"/>
    <property type="match status" value="1"/>
</dbReference>
<protein>
    <recommendedName>
        <fullName evidence="2">Transposase</fullName>
    </recommendedName>
</protein>
<reference evidence="1" key="1">
    <citation type="submission" date="2019-11" db="EMBL/GenBank/DDBJ databases">
        <authorList>
            <person name="Feng L."/>
        </authorList>
    </citation>
    <scope>NUCLEOTIDE SEQUENCE</scope>
    <source>
        <strain evidence="1">IbartlettiiLFYP30</strain>
    </source>
</reference>
<gene>
    <name evidence="1" type="ORF">IBLFYP30_02451</name>
</gene>
<dbReference type="RefSeq" id="WP_421800676.1">
    <property type="nucleotide sequence ID" value="NZ_CACRUE010000033.1"/>
</dbReference>
<proteinExistence type="predicted"/>
<evidence type="ECO:0008006" key="2">
    <source>
        <dbReference type="Google" id="ProtNLM"/>
    </source>
</evidence>
<accession>A0A6N3E7Y1</accession>
<evidence type="ECO:0000313" key="1">
    <source>
        <dbReference type="EMBL" id="VYU35669.1"/>
    </source>
</evidence>
<dbReference type="EMBL" id="CACRUE010000033">
    <property type="protein sequence ID" value="VYU35669.1"/>
    <property type="molecule type" value="Genomic_DNA"/>
</dbReference>
<organism evidence="1">
    <name type="scientific">Intestinibacter bartlettii</name>
    <dbReference type="NCBI Taxonomy" id="261299"/>
    <lineage>
        <taxon>Bacteria</taxon>
        <taxon>Bacillati</taxon>
        <taxon>Bacillota</taxon>
        <taxon>Clostridia</taxon>
        <taxon>Peptostreptococcales</taxon>
        <taxon>Peptostreptococcaceae</taxon>
        <taxon>Intestinibacter</taxon>
    </lineage>
</organism>
<sequence length="430" mass="50873">MLKQKKPVVFEPKNLESLIQGLDKKDLESLIKIIKYKIESAYTPYIYRDKILNYNDIILNNESKNVKFKTSKEVKDAKEFKNCKTIQEAKKSLAYLDGIYEREDELFRKRFKNDLKCPKCGSFDLNKNGKTNQRQRYICKNCRTTFDERSFSPLSNTKLSLDTWLKYCQFMIEGGTIKYCAQKVGVSIPTSFFMRHRILDVINLSLRDQVFEGIVCTDHCFINESFKGMSPKKDITEDTYFSNFEYEFISHTGGSLFMNKNYFLKDPEKYIKPMQVEINTAIDRSGHVLTRIVENTYFNVFSKEKYQDMLSFFENRVNKNVTICSFMQSTYIHTAKKLNLRFKKAKSRMDSSFYTVKHVNMYHRGLCKWLANFHGVSTKYLNNYLSWFSFLFIAHRLSKTSRIVDLFMEFATKNLSITKKQIQDRKVEFI</sequence>